<feature type="domain" description="Ig-like" evidence="3">
    <location>
        <begin position="270"/>
        <end position="338"/>
    </location>
</feature>
<comment type="caution">
    <text evidence="4">The sequence shown here is derived from an EMBL/GenBank/DDBJ whole genome shotgun (WGS) entry which is preliminary data.</text>
</comment>
<dbReference type="InterPro" id="IPR026444">
    <property type="entry name" value="Secre_tail"/>
</dbReference>
<dbReference type="RefSeq" id="WP_379820605.1">
    <property type="nucleotide sequence ID" value="NZ_JBHUMD010000012.1"/>
</dbReference>
<evidence type="ECO:0000259" key="3">
    <source>
        <dbReference type="Pfam" id="PF19081"/>
    </source>
</evidence>
<feature type="domain" description="Ig-like" evidence="3">
    <location>
        <begin position="2"/>
        <end position="50"/>
    </location>
</feature>
<keyword evidence="1" id="KW-0732">Signal</keyword>
<feature type="domain" description="Ig-like" evidence="3">
    <location>
        <begin position="54"/>
        <end position="122"/>
    </location>
</feature>
<feature type="non-terminal residue" evidence="4">
    <location>
        <position position="1"/>
    </location>
</feature>
<dbReference type="EMBL" id="JBHUMD010000012">
    <property type="protein sequence ID" value="MFD2602112.1"/>
    <property type="molecule type" value="Genomic_DNA"/>
</dbReference>
<dbReference type="Proteomes" id="UP001597480">
    <property type="component" value="Unassembled WGS sequence"/>
</dbReference>
<dbReference type="Pfam" id="PF18962">
    <property type="entry name" value="Por_Secre_tail"/>
    <property type="match status" value="1"/>
</dbReference>
<feature type="domain" description="Ig-like" evidence="3">
    <location>
        <begin position="198"/>
        <end position="266"/>
    </location>
</feature>
<feature type="domain" description="Ig-like" evidence="3">
    <location>
        <begin position="133"/>
        <end position="194"/>
    </location>
</feature>
<feature type="domain" description="Secretion system C-terminal sorting" evidence="2">
    <location>
        <begin position="726"/>
        <end position="790"/>
    </location>
</feature>
<evidence type="ECO:0000313" key="4">
    <source>
        <dbReference type="EMBL" id="MFD2602112.1"/>
    </source>
</evidence>
<evidence type="ECO:0000259" key="2">
    <source>
        <dbReference type="Pfam" id="PF18962"/>
    </source>
</evidence>
<organism evidence="4 5">
    <name type="scientific">Flavobacterium suzhouense</name>
    <dbReference type="NCBI Taxonomy" id="1529638"/>
    <lineage>
        <taxon>Bacteria</taxon>
        <taxon>Pseudomonadati</taxon>
        <taxon>Bacteroidota</taxon>
        <taxon>Flavobacteriia</taxon>
        <taxon>Flavobacteriales</taxon>
        <taxon>Flavobacteriaceae</taxon>
        <taxon>Flavobacterium</taxon>
    </lineage>
</organism>
<feature type="domain" description="Ig-like" evidence="3">
    <location>
        <begin position="352"/>
        <end position="410"/>
    </location>
</feature>
<proteinExistence type="predicted"/>
<gene>
    <name evidence="4" type="ORF">ACFSR3_08590</name>
</gene>
<keyword evidence="5" id="KW-1185">Reference proteome</keyword>
<dbReference type="Pfam" id="PF19081">
    <property type="entry name" value="Ig_7"/>
    <property type="match status" value="6"/>
</dbReference>
<sequence length="796" mass="83943">ATGTDLKWYAAANDGTELASTEAITTGNYFVSQTLNNCESTRTQVAVTVNVTPAPTATALSFCNTATVAQLTATGTNLKWYAAANGGTELASTATVTTGNYFVSQTLNNCESTRTQVAVTVNVTPAPIAITLSFCNTAMVAQLTATGTNLKWYAAANGGTELASTATVTTGNYFVSQTLNNCESTRTQVAVTVNVTPAPTATALTFCNAATVAQLTATGTNLKWYVAANGGTELASTTAVTTGNYFVSQTLNNCESTRTQVAVTVNVTPAPTATALSFCNTATVAQLTATGTSLKWYAAANGGTEFASTATVTTGNYFVSQTLNNCESTRTQVAVTVNVTPAPTATALSFVNEATVADLTASGTDLKWYTASTGGSELADTTPLASGSYFVSQTINGCESSRTEVIVTITIEIPTPPAPVATDLEFCNAATVADLTAEGTDLKWYDIATGGIELSLNNELSTGSYFVTQTVNGVESERTEIEVTINVTALPEVMPLTFCQIANTADLTATGTNLKWYTTDNGDTEITENILLSNGNYYVSQTLNGCESLRAMVPVTINVTTLPLAENQTFCEGATIAELTATITGENLSIYESLTADTPLSENTVITSASYFISQTINGCESQLKEVVVTIHSTDAPVGNTEQIFTEEEHTIADLVAEGQNIKWYATEADALSGENALPETTVLTSETTYFATQTIDGCESNSVLAVTVTLTLGRDDVNKFSFSYFPNPVTDRLQIISDEYLTAVKVFSLTGQLVIDKQTDTQNAIIDMSNLESGVYILKLNFGDVEKTVRIVRKK</sequence>
<dbReference type="InterPro" id="IPR044023">
    <property type="entry name" value="Ig_7"/>
</dbReference>
<accession>A0ABW5NSN2</accession>
<evidence type="ECO:0000256" key="1">
    <source>
        <dbReference type="ARBA" id="ARBA00022729"/>
    </source>
</evidence>
<reference evidence="5" key="1">
    <citation type="journal article" date="2019" name="Int. J. Syst. Evol. Microbiol.">
        <title>The Global Catalogue of Microorganisms (GCM) 10K type strain sequencing project: providing services to taxonomists for standard genome sequencing and annotation.</title>
        <authorList>
            <consortium name="The Broad Institute Genomics Platform"/>
            <consortium name="The Broad Institute Genome Sequencing Center for Infectious Disease"/>
            <person name="Wu L."/>
            <person name="Ma J."/>
        </authorList>
    </citation>
    <scope>NUCLEOTIDE SEQUENCE [LARGE SCALE GENOMIC DNA]</scope>
    <source>
        <strain evidence="5">KCTC 42107</strain>
    </source>
</reference>
<name>A0ABW5NSN2_9FLAO</name>
<evidence type="ECO:0000313" key="5">
    <source>
        <dbReference type="Proteomes" id="UP001597480"/>
    </source>
</evidence>
<dbReference type="NCBIfam" id="TIGR04183">
    <property type="entry name" value="Por_Secre_tail"/>
    <property type="match status" value="1"/>
</dbReference>
<protein>
    <submittedName>
        <fullName evidence="4">T9SS type A sorting domain-containing protein</fullName>
    </submittedName>
</protein>